<dbReference type="SMART" id="SM00382">
    <property type="entry name" value="AAA"/>
    <property type="match status" value="1"/>
</dbReference>
<dbReference type="AlphaFoldDB" id="A0A1Y2C5P6"/>
<evidence type="ECO:0000256" key="8">
    <source>
        <dbReference type="SAM" id="Phobius"/>
    </source>
</evidence>
<dbReference type="InterPro" id="IPR050835">
    <property type="entry name" value="ABC_transporter_sub-D"/>
</dbReference>
<keyword evidence="10" id="KW-0378">Hydrolase</keyword>
<organism evidence="10 11">
    <name type="scientific">Rhizoclosmatium globosum</name>
    <dbReference type="NCBI Taxonomy" id="329046"/>
    <lineage>
        <taxon>Eukaryota</taxon>
        <taxon>Fungi</taxon>
        <taxon>Fungi incertae sedis</taxon>
        <taxon>Chytridiomycota</taxon>
        <taxon>Chytridiomycota incertae sedis</taxon>
        <taxon>Chytridiomycetes</taxon>
        <taxon>Chytridiales</taxon>
        <taxon>Chytriomycetaceae</taxon>
        <taxon>Rhizoclosmatium</taxon>
    </lineage>
</organism>
<dbReference type="Gene3D" id="3.40.50.300">
    <property type="entry name" value="P-loop containing nucleotide triphosphate hydrolases"/>
    <property type="match status" value="1"/>
</dbReference>
<dbReference type="InterPro" id="IPR036640">
    <property type="entry name" value="ABC1_TM_sf"/>
</dbReference>
<name>A0A1Y2C5P6_9FUNG</name>
<dbReference type="Pfam" id="PF06472">
    <property type="entry name" value="ABC_membrane_2"/>
    <property type="match status" value="2"/>
</dbReference>
<keyword evidence="5" id="KW-0067">ATP-binding</keyword>
<dbReference type="OrthoDB" id="422637at2759"/>
<proteinExistence type="inferred from homology"/>
<dbReference type="GO" id="GO:0016887">
    <property type="term" value="F:ATP hydrolysis activity"/>
    <property type="evidence" value="ECO:0007669"/>
    <property type="project" value="InterPro"/>
</dbReference>
<evidence type="ECO:0000259" key="9">
    <source>
        <dbReference type="PROSITE" id="PS50893"/>
    </source>
</evidence>
<dbReference type="InterPro" id="IPR011527">
    <property type="entry name" value="ABC1_TM_dom"/>
</dbReference>
<dbReference type="InterPro" id="IPR003593">
    <property type="entry name" value="AAA+_ATPase"/>
</dbReference>
<dbReference type="Proteomes" id="UP000193642">
    <property type="component" value="Unassembled WGS sequence"/>
</dbReference>
<dbReference type="EMBL" id="MCGO01000031">
    <property type="protein sequence ID" value="ORY41625.1"/>
    <property type="molecule type" value="Genomic_DNA"/>
</dbReference>
<dbReference type="STRING" id="329046.A0A1Y2C5P6"/>
<keyword evidence="3 8" id="KW-0812">Transmembrane</keyword>
<dbReference type="InterPro" id="IPR027417">
    <property type="entry name" value="P-loop_NTPase"/>
</dbReference>
<dbReference type="InterPro" id="IPR017871">
    <property type="entry name" value="ABC_transporter-like_CS"/>
</dbReference>
<keyword evidence="6 8" id="KW-1133">Transmembrane helix</keyword>
<evidence type="ECO:0000256" key="3">
    <source>
        <dbReference type="ARBA" id="ARBA00022692"/>
    </source>
</evidence>
<keyword evidence="7 8" id="KW-0472">Membrane</keyword>
<dbReference type="PROSITE" id="PS00211">
    <property type="entry name" value="ABC_TRANSPORTER_1"/>
    <property type="match status" value="1"/>
</dbReference>
<dbReference type="GO" id="GO:0005524">
    <property type="term" value="F:ATP binding"/>
    <property type="evidence" value="ECO:0007669"/>
    <property type="project" value="UniProtKB-KW"/>
</dbReference>
<comment type="caution">
    <text evidence="10">The sequence shown here is derived from an EMBL/GenBank/DDBJ whole genome shotgun (WGS) entry which is preliminary data.</text>
</comment>
<accession>A0A1Y2C5P6</accession>
<sequence length="669" mass="74235">MHAPLSAEEHQTMRVDGLFFRRLFRLMSLSATTSSETEVLVDAFPHRHLQSVPRIIALLIAICALAEVFVYLSGTRVSEIYPALASKDFNKFISVVVTCIVLYMTYTAITVAKGWTKGCLALTIRNQLTKLLHGAYVKKNNLYDITRMCLDASVISADKKDVPELVFGDSSDIEENTRLLSRNSEDDAGVERKLTLDNPDQTIANDIDKFGEMVAQIITETITLPVLLVYYTVETYRVTQSILSPILIAVFFFSSWCICRIAMNPVVPAVYAKEKREGDFRFTHVHVRTEAESIAFMHSESTELRRLNVLLRDVIRVSFVVIGRNVPLKFVTEATMYLSSVLTYCVVAIPVFDGTFDDKTEAEISGIVAKNLFVCLYLIHQFTILTNLSESLTKLSGYTTRIALLLESCDKFDAVNTLPKTTSPRLESLDVPESHTNNDILLTVSNLNLPNVPSTPSFSFTISRSRHTLITGPSGSGKSSLLRTLASLTPQREYPPSIHYHASLLPANGDEFHPSKVMFLPQQGFIVPVPTDSTNPLDPLISQIVYPLPDNSNSCLPQLPLQKLHEILEAVRLTHLIERCLALATARGGDGFVNSLSGGEKQRLAIARVLFWKPELCFVDEGLSAVDEAVEESCWREVMSVVGTVVAVRHGSGDGKRVEGLFVSKVIVE</sequence>
<evidence type="ECO:0000313" key="11">
    <source>
        <dbReference type="Proteomes" id="UP000193642"/>
    </source>
</evidence>
<comment type="similarity">
    <text evidence="1">Belongs to the ABC transporter superfamily. ABCD family. Peroxisomal fatty acyl CoA transporter (TC 3.A.1.203) subfamily.</text>
</comment>
<dbReference type="GO" id="GO:0042760">
    <property type="term" value="P:very long-chain fatty acid catabolic process"/>
    <property type="evidence" value="ECO:0007669"/>
    <property type="project" value="TreeGrafter"/>
</dbReference>
<evidence type="ECO:0000256" key="1">
    <source>
        <dbReference type="ARBA" id="ARBA00008575"/>
    </source>
</evidence>
<dbReference type="GO" id="GO:0140359">
    <property type="term" value="F:ABC-type transporter activity"/>
    <property type="evidence" value="ECO:0007669"/>
    <property type="project" value="InterPro"/>
</dbReference>
<protein>
    <submittedName>
        <fullName evidence="10">p-loop containing nucleoside triphosphate hydrolase protein</fullName>
    </submittedName>
</protein>
<dbReference type="SUPFAM" id="SSF52540">
    <property type="entry name" value="P-loop containing nucleoside triphosphate hydrolases"/>
    <property type="match status" value="1"/>
</dbReference>
<dbReference type="Pfam" id="PF00005">
    <property type="entry name" value="ABC_tran"/>
    <property type="match status" value="1"/>
</dbReference>
<evidence type="ECO:0000256" key="5">
    <source>
        <dbReference type="ARBA" id="ARBA00022840"/>
    </source>
</evidence>
<keyword evidence="4" id="KW-0547">Nucleotide-binding</keyword>
<dbReference type="GO" id="GO:0015910">
    <property type="term" value="P:long-chain fatty acid import into peroxisome"/>
    <property type="evidence" value="ECO:0007669"/>
    <property type="project" value="TreeGrafter"/>
</dbReference>
<evidence type="ECO:0000313" key="10">
    <source>
        <dbReference type="EMBL" id="ORY41625.1"/>
    </source>
</evidence>
<dbReference type="GO" id="GO:0005324">
    <property type="term" value="F:long-chain fatty acid transmembrane transporter activity"/>
    <property type="evidence" value="ECO:0007669"/>
    <property type="project" value="TreeGrafter"/>
</dbReference>
<evidence type="ECO:0000256" key="6">
    <source>
        <dbReference type="ARBA" id="ARBA00022989"/>
    </source>
</evidence>
<evidence type="ECO:0000256" key="2">
    <source>
        <dbReference type="ARBA" id="ARBA00022448"/>
    </source>
</evidence>
<dbReference type="PANTHER" id="PTHR11384:SF59">
    <property type="entry name" value="LYSOSOMAL COBALAMIN TRANSPORTER ABCD4"/>
    <property type="match status" value="1"/>
</dbReference>
<dbReference type="GO" id="GO:0007031">
    <property type="term" value="P:peroxisome organization"/>
    <property type="evidence" value="ECO:0007669"/>
    <property type="project" value="TreeGrafter"/>
</dbReference>
<feature type="domain" description="ABC transporter" evidence="9">
    <location>
        <begin position="426"/>
        <end position="669"/>
    </location>
</feature>
<dbReference type="InterPro" id="IPR003439">
    <property type="entry name" value="ABC_transporter-like_ATP-bd"/>
</dbReference>
<keyword evidence="11" id="KW-1185">Reference proteome</keyword>
<dbReference type="PROSITE" id="PS50893">
    <property type="entry name" value="ABC_TRANSPORTER_2"/>
    <property type="match status" value="1"/>
</dbReference>
<dbReference type="PANTHER" id="PTHR11384">
    <property type="entry name" value="ATP-BINDING CASSETTE, SUB-FAMILY D MEMBER"/>
    <property type="match status" value="1"/>
</dbReference>
<gene>
    <name evidence="10" type="ORF">BCR33DRAFT_718781</name>
</gene>
<evidence type="ECO:0000256" key="7">
    <source>
        <dbReference type="ARBA" id="ARBA00023136"/>
    </source>
</evidence>
<reference evidence="10 11" key="1">
    <citation type="submission" date="2016-07" db="EMBL/GenBank/DDBJ databases">
        <title>Pervasive Adenine N6-methylation of Active Genes in Fungi.</title>
        <authorList>
            <consortium name="DOE Joint Genome Institute"/>
            <person name="Mondo S.J."/>
            <person name="Dannebaum R.O."/>
            <person name="Kuo R.C."/>
            <person name="Labutti K."/>
            <person name="Haridas S."/>
            <person name="Kuo A."/>
            <person name="Salamov A."/>
            <person name="Ahrendt S.R."/>
            <person name="Lipzen A."/>
            <person name="Sullivan W."/>
            <person name="Andreopoulos W.B."/>
            <person name="Clum A."/>
            <person name="Lindquist E."/>
            <person name="Daum C."/>
            <person name="Ramamoorthy G.K."/>
            <person name="Gryganskyi A."/>
            <person name="Culley D."/>
            <person name="Magnuson J.K."/>
            <person name="James T.Y."/>
            <person name="O'Malley M.A."/>
            <person name="Stajich J.E."/>
            <person name="Spatafora J.W."/>
            <person name="Visel A."/>
            <person name="Grigoriev I.V."/>
        </authorList>
    </citation>
    <scope>NUCLEOTIDE SEQUENCE [LARGE SCALE GENOMIC DNA]</scope>
    <source>
        <strain evidence="10 11">JEL800</strain>
    </source>
</reference>
<feature type="transmembrane region" description="Helical" evidence="8">
    <location>
        <begin position="55"/>
        <end position="72"/>
    </location>
</feature>
<feature type="transmembrane region" description="Helical" evidence="8">
    <location>
        <begin position="92"/>
        <end position="112"/>
    </location>
</feature>
<evidence type="ECO:0000256" key="4">
    <source>
        <dbReference type="ARBA" id="ARBA00022741"/>
    </source>
</evidence>
<dbReference type="GO" id="GO:0006635">
    <property type="term" value="P:fatty acid beta-oxidation"/>
    <property type="evidence" value="ECO:0007669"/>
    <property type="project" value="TreeGrafter"/>
</dbReference>
<dbReference type="SUPFAM" id="SSF90123">
    <property type="entry name" value="ABC transporter transmembrane region"/>
    <property type="match status" value="1"/>
</dbReference>
<dbReference type="GO" id="GO:0005778">
    <property type="term" value="C:peroxisomal membrane"/>
    <property type="evidence" value="ECO:0007669"/>
    <property type="project" value="TreeGrafter"/>
</dbReference>
<keyword evidence="2" id="KW-0813">Transport</keyword>